<evidence type="ECO:0000313" key="3">
    <source>
        <dbReference type="Proteomes" id="UP001054252"/>
    </source>
</evidence>
<gene>
    <name evidence="2" type="ORF">SLEP1_g34167</name>
</gene>
<dbReference type="AlphaFoldDB" id="A0AAV5KJ23"/>
<protein>
    <submittedName>
        <fullName evidence="2">Uncharacterized protein</fullName>
    </submittedName>
</protein>
<name>A0AAV5KJ23_9ROSI</name>
<dbReference type="EMBL" id="BPVZ01000066">
    <property type="protein sequence ID" value="GKV24574.1"/>
    <property type="molecule type" value="Genomic_DNA"/>
</dbReference>
<comment type="caution">
    <text evidence="2">The sequence shown here is derived from an EMBL/GenBank/DDBJ whole genome shotgun (WGS) entry which is preliminary data.</text>
</comment>
<evidence type="ECO:0000313" key="2">
    <source>
        <dbReference type="EMBL" id="GKV24574.1"/>
    </source>
</evidence>
<reference evidence="2 3" key="1">
    <citation type="journal article" date="2021" name="Commun. Biol.">
        <title>The genome of Shorea leprosula (Dipterocarpaceae) highlights the ecological relevance of drought in aseasonal tropical rainforests.</title>
        <authorList>
            <person name="Ng K.K.S."/>
            <person name="Kobayashi M.J."/>
            <person name="Fawcett J.A."/>
            <person name="Hatakeyama M."/>
            <person name="Paape T."/>
            <person name="Ng C.H."/>
            <person name="Ang C.C."/>
            <person name="Tnah L.H."/>
            <person name="Lee C.T."/>
            <person name="Nishiyama T."/>
            <person name="Sese J."/>
            <person name="O'Brien M.J."/>
            <person name="Copetti D."/>
            <person name="Mohd Noor M.I."/>
            <person name="Ong R.C."/>
            <person name="Putra M."/>
            <person name="Sireger I.Z."/>
            <person name="Indrioko S."/>
            <person name="Kosugi Y."/>
            <person name="Izuno A."/>
            <person name="Isagi Y."/>
            <person name="Lee S.L."/>
            <person name="Shimizu K.K."/>
        </authorList>
    </citation>
    <scope>NUCLEOTIDE SEQUENCE [LARGE SCALE GENOMIC DNA]</scope>
    <source>
        <strain evidence="2">214</strain>
    </source>
</reference>
<proteinExistence type="predicted"/>
<sequence>MQHKSKRGKKDNVTHKRKRALRQEVKEAKRMKEVKEELNSIGDELKQFNAALIPYILSKMIEIRMGHRLLLQMMARQDELMVDILDAIEEDDSVKVDDLAQILFST</sequence>
<accession>A0AAV5KJ23</accession>
<feature type="compositionally biased region" description="Basic residues" evidence="1">
    <location>
        <begin position="1"/>
        <end position="20"/>
    </location>
</feature>
<evidence type="ECO:0000256" key="1">
    <source>
        <dbReference type="SAM" id="MobiDB-lite"/>
    </source>
</evidence>
<dbReference type="Proteomes" id="UP001054252">
    <property type="component" value="Unassembled WGS sequence"/>
</dbReference>
<keyword evidence="3" id="KW-1185">Reference proteome</keyword>
<feature type="region of interest" description="Disordered" evidence="1">
    <location>
        <begin position="1"/>
        <end position="25"/>
    </location>
</feature>
<organism evidence="2 3">
    <name type="scientific">Rubroshorea leprosula</name>
    <dbReference type="NCBI Taxonomy" id="152421"/>
    <lineage>
        <taxon>Eukaryota</taxon>
        <taxon>Viridiplantae</taxon>
        <taxon>Streptophyta</taxon>
        <taxon>Embryophyta</taxon>
        <taxon>Tracheophyta</taxon>
        <taxon>Spermatophyta</taxon>
        <taxon>Magnoliopsida</taxon>
        <taxon>eudicotyledons</taxon>
        <taxon>Gunneridae</taxon>
        <taxon>Pentapetalae</taxon>
        <taxon>rosids</taxon>
        <taxon>malvids</taxon>
        <taxon>Malvales</taxon>
        <taxon>Dipterocarpaceae</taxon>
        <taxon>Rubroshorea</taxon>
    </lineage>
</organism>